<reference evidence="1" key="1">
    <citation type="journal article" date="2014" name="Front. Microbiol.">
        <title>High frequency of phylogenetically diverse reductive dehalogenase-homologous genes in deep subseafloor sedimentary metagenomes.</title>
        <authorList>
            <person name="Kawai M."/>
            <person name="Futagami T."/>
            <person name="Toyoda A."/>
            <person name="Takaki Y."/>
            <person name="Nishi S."/>
            <person name="Hori S."/>
            <person name="Arai W."/>
            <person name="Tsubouchi T."/>
            <person name="Morono Y."/>
            <person name="Uchiyama I."/>
            <person name="Ito T."/>
            <person name="Fujiyama A."/>
            <person name="Inagaki F."/>
            <person name="Takami H."/>
        </authorList>
    </citation>
    <scope>NUCLEOTIDE SEQUENCE</scope>
    <source>
        <strain evidence="1">Expedition CK06-06</strain>
    </source>
</reference>
<accession>X1IIR9</accession>
<evidence type="ECO:0000313" key="1">
    <source>
        <dbReference type="EMBL" id="GAH69150.1"/>
    </source>
</evidence>
<dbReference type="EMBL" id="BARU01034921">
    <property type="protein sequence ID" value="GAH69150.1"/>
    <property type="molecule type" value="Genomic_DNA"/>
</dbReference>
<dbReference type="AlphaFoldDB" id="X1IIR9"/>
<evidence type="ECO:0008006" key="2">
    <source>
        <dbReference type="Google" id="ProtNLM"/>
    </source>
</evidence>
<sequence length="100" mass="11163">MATITVESKWPAASSEKLAKTWLEMGEAPESQKLIWAGILDDIDLGVKGLVLWQCDDSKIADTLSWIRKDIVRYNAVPDFSCSVNVWTEPEEALKLLGLL</sequence>
<name>X1IIR9_9ZZZZ</name>
<gene>
    <name evidence="1" type="ORF">S03H2_54745</name>
</gene>
<comment type="caution">
    <text evidence="1">The sequence shown here is derived from an EMBL/GenBank/DDBJ whole genome shotgun (WGS) entry which is preliminary data.</text>
</comment>
<proteinExistence type="predicted"/>
<organism evidence="1">
    <name type="scientific">marine sediment metagenome</name>
    <dbReference type="NCBI Taxonomy" id="412755"/>
    <lineage>
        <taxon>unclassified sequences</taxon>
        <taxon>metagenomes</taxon>
        <taxon>ecological metagenomes</taxon>
    </lineage>
</organism>
<protein>
    <recommendedName>
        <fullName evidence="2">DUF3303 domain-containing protein</fullName>
    </recommendedName>
</protein>